<accession>A0ABT2HB09</accession>
<evidence type="ECO:0008006" key="4">
    <source>
        <dbReference type="Google" id="ProtNLM"/>
    </source>
</evidence>
<dbReference type="Proteomes" id="UP001165586">
    <property type="component" value="Unassembled WGS sequence"/>
</dbReference>
<evidence type="ECO:0000313" key="2">
    <source>
        <dbReference type="EMBL" id="MCS5737134.1"/>
    </source>
</evidence>
<reference evidence="2" key="1">
    <citation type="submission" date="2022-08" db="EMBL/GenBank/DDBJ databases">
        <authorList>
            <person name="Deng Y."/>
            <person name="Han X.-F."/>
            <person name="Zhang Y.-Q."/>
        </authorList>
    </citation>
    <scope>NUCLEOTIDE SEQUENCE</scope>
    <source>
        <strain evidence="2">CPCC 203386</strain>
    </source>
</reference>
<evidence type="ECO:0000256" key="1">
    <source>
        <dbReference type="SAM" id="Phobius"/>
    </source>
</evidence>
<comment type="caution">
    <text evidence="2">The sequence shown here is derived from an EMBL/GenBank/DDBJ whole genome shotgun (WGS) entry which is preliminary data.</text>
</comment>
<feature type="transmembrane region" description="Helical" evidence="1">
    <location>
        <begin position="36"/>
        <end position="57"/>
    </location>
</feature>
<feature type="transmembrane region" description="Helical" evidence="1">
    <location>
        <begin position="6"/>
        <end position="24"/>
    </location>
</feature>
<gene>
    <name evidence="2" type="ORF">N1032_25740</name>
</gene>
<keyword evidence="1" id="KW-1133">Transmembrane helix</keyword>
<dbReference type="EMBL" id="JANLCJ010000441">
    <property type="protein sequence ID" value="MCS5737134.1"/>
    <property type="molecule type" value="Genomic_DNA"/>
</dbReference>
<organism evidence="2 3">
    <name type="scientific">Herbiconiux daphne</name>
    <dbReference type="NCBI Taxonomy" id="2970914"/>
    <lineage>
        <taxon>Bacteria</taxon>
        <taxon>Bacillati</taxon>
        <taxon>Actinomycetota</taxon>
        <taxon>Actinomycetes</taxon>
        <taxon>Micrococcales</taxon>
        <taxon>Microbacteriaceae</taxon>
        <taxon>Herbiconiux</taxon>
    </lineage>
</organism>
<name>A0ABT2HB09_9MICO</name>
<evidence type="ECO:0000313" key="3">
    <source>
        <dbReference type="Proteomes" id="UP001165586"/>
    </source>
</evidence>
<keyword evidence="3" id="KW-1185">Reference proteome</keyword>
<keyword evidence="1" id="KW-0812">Transmembrane</keyword>
<proteinExistence type="predicted"/>
<keyword evidence="1" id="KW-0472">Membrane</keyword>
<sequence length="101" mass="10998">MDSIKHMILLACAGVSGAIIGLSIHPNERTPLQRFMFILSGLLVAFWLTPFICRYFGLTAPEEISAVAFAAGAFWSSIVDKVGQVVKGFSFFNKGDKGDKQ</sequence>
<protein>
    <recommendedName>
        <fullName evidence="4">Holin</fullName>
    </recommendedName>
</protein>